<dbReference type="UniPathway" id="UPA00142">
    <property type="reaction ID" value="UER00209"/>
</dbReference>
<dbReference type="PANTHER" id="PTHR13295:SF4">
    <property type="entry name" value="GLUTAMATE--CYSTEINE LIGASE REGULATORY SUBUNIT"/>
    <property type="match status" value="1"/>
</dbReference>
<gene>
    <name evidence="10" type="primary">Gclm</name>
</gene>
<dbReference type="GO" id="GO:0030234">
    <property type="term" value="F:enzyme regulator activity"/>
    <property type="evidence" value="ECO:0007669"/>
    <property type="project" value="TreeGrafter"/>
</dbReference>
<proteinExistence type="evidence at transcript level"/>
<reference evidence="10" key="1">
    <citation type="submission" date="2020-04" db="EMBL/GenBank/DDBJ databases">
        <authorList>
            <person name="Neveu A P."/>
        </authorList>
    </citation>
    <scope>NUCLEOTIDE SEQUENCE</scope>
    <source>
        <tissue evidence="10">Whole embryo</tissue>
    </source>
</reference>
<keyword evidence="10" id="KW-0436">Ligase</keyword>
<evidence type="ECO:0000256" key="6">
    <source>
        <dbReference type="ARBA" id="ARBA00031154"/>
    </source>
</evidence>
<name>A0A6F9DE53_9ASCI</name>
<dbReference type="InterPro" id="IPR023210">
    <property type="entry name" value="NADP_OxRdtase_dom"/>
</dbReference>
<dbReference type="Gene3D" id="3.20.20.100">
    <property type="entry name" value="NADP-dependent oxidoreductase domain"/>
    <property type="match status" value="1"/>
</dbReference>
<dbReference type="Pfam" id="PF00248">
    <property type="entry name" value="Aldo_ket_red"/>
    <property type="match status" value="1"/>
</dbReference>
<dbReference type="GO" id="GO:0006750">
    <property type="term" value="P:glutathione biosynthetic process"/>
    <property type="evidence" value="ECO:0007669"/>
    <property type="project" value="UniProtKB-UniPathway"/>
</dbReference>
<dbReference type="GO" id="GO:0035226">
    <property type="term" value="F:glutamate-cysteine ligase catalytic subunit binding"/>
    <property type="evidence" value="ECO:0007669"/>
    <property type="project" value="InterPro"/>
</dbReference>
<comment type="similarity">
    <text evidence="2">Belongs to the aldo/keto reductase family. Glutamate--cysteine ligase light chain subfamily.</text>
</comment>
<sequence>MSMEGDRAEVARVMTSHASVVQIHTGNIINWNLLKKHKFHQNMTSTDELMDSLHSAVQSWIGSISLDPMNIPEPQSVLKVSNHEMKAPIDPDQRESLKLSVKLFVYDWRPELIRQAVDRVIHCLDVQKLDSLMVSFPITPPSTLDAQNLNLNAPVVDMEKVKPVWKELESTVDSGHVSNIGVCDFDRMSLDQLYQWARIKPSINQINLTNCCAVPNDLIQFSREQSIQLLTHNDLPEILSARSFQGFMTEAIDDVDSVSWNPAFIARYSVLVRNRGIVHSKGYLLAAERRQDTGDQTENYRFF</sequence>
<dbReference type="EMBL" id="LR785396">
    <property type="protein sequence ID" value="CAB3248537.1"/>
    <property type="molecule type" value="mRNA"/>
</dbReference>
<evidence type="ECO:0000256" key="4">
    <source>
        <dbReference type="ARBA" id="ARBA00022684"/>
    </source>
</evidence>
<evidence type="ECO:0000256" key="3">
    <source>
        <dbReference type="ARBA" id="ARBA00011532"/>
    </source>
</evidence>
<evidence type="ECO:0000256" key="5">
    <source>
        <dbReference type="ARBA" id="ARBA00030406"/>
    </source>
</evidence>
<dbReference type="InterPro" id="IPR036812">
    <property type="entry name" value="NAD(P)_OxRdtase_dom_sf"/>
</dbReference>
<evidence type="ECO:0000256" key="2">
    <source>
        <dbReference type="ARBA" id="ARBA00008612"/>
    </source>
</evidence>
<organism evidence="10">
    <name type="scientific">Phallusia mammillata</name>
    <dbReference type="NCBI Taxonomy" id="59560"/>
    <lineage>
        <taxon>Eukaryota</taxon>
        <taxon>Metazoa</taxon>
        <taxon>Chordata</taxon>
        <taxon>Tunicata</taxon>
        <taxon>Ascidiacea</taxon>
        <taxon>Phlebobranchia</taxon>
        <taxon>Ascidiidae</taxon>
        <taxon>Phallusia</taxon>
    </lineage>
</organism>
<accession>A0A6F9DE53</accession>
<evidence type="ECO:0000256" key="7">
    <source>
        <dbReference type="ARBA" id="ARBA00031732"/>
    </source>
</evidence>
<protein>
    <recommendedName>
        <fullName evidence="7">GCS light chain</fullName>
    </recommendedName>
    <alternativeName>
        <fullName evidence="5">Gamma-ECS regulatory subunit</fullName>
    </alternativeName>
    <alternativeName>
        <fullName evidence="8">Gamma-glutamylcysteine synthetase regulatory subunit</fullName>
    </alternativeName>
    <alternativeName>
        <fullName evidence="6">Glutamate--cysteine ligase modifier subunit</fullName>
    </alternativeName>
</protein>
<feature type="domain" description="NADP-dependent oxidoreductase" evidence="9">
    <location>
        <begin position="90"/>
        <end position="231"/>
    </location>
</feature>
<dbReference type="PANTHER" id="PTHR13295">
    <property type="entry name" value="GLUTAMATE CYSTEINE LIGASE REGULATORY SUBUNIT"/>
    <property type="match status" value="1"/>
</dbReference>
<comment type="subunit">
    <text evidence="3">Heterodimer of a catalytic heavy chain and a regulatory light chain.</text>
</comment>
<evidence type="ECO:0000259" key="9">
    <source>
        <dbReference type="Pfam" id="PF00248"/>
    </source>
</evidence>
<keyword evidence="4" id="KW-0317">Glutathione biosynthesis</keyword>
<evidence type="ECO:0000313" key="10">
    <source>
        <dbReference type="EMBL" id="CAB3248537.1"/>
    </source>
</evidence>
<comment type="pathway">
    <text evidence="1">Sulfur metabolism; glutathione biosynthesis; glutathione from L-cysteine and L-glutamate: step 1/2.</text>
</comment>
<dbReference type="AlphaFoldDB" id="A0A6F9DE53"/>
<evidence type="ECO:0000256" key="8">
    <source>
        <dbReference type="ARBA" id="ARBA00032926"/>
    </source>
</evidence>
<evidence type="ECO:0000256" key="1">
    <source>
        <dbReference type="ARBA" id="ARBA00005006"/>
    </source>
</evidence>
<dbReference type="GO" id="GO:0016874">
    <property type="term" value="F:ligase activity"/>
    <property type="evidence" value="ECO:0007669"/>
    <property type="project" value="UniProtKB-KW"/>
</dbReference>
<dbReference type="GO" id="GO:0017109">
    <property type="term" value="C:glutamate-cysteine ligase complex"/>
    <property type="evidence" value="ECO:0007669"/>
    <property type="project" value="TreeGrafter"/>
</dbReference>
<dbReference type="SUPFAM" id="SSF51430">
    <property type="entry name" value="NAD(P)-linked oxidoreductase"/>
    <property type="match status" value="1"/>
</dbReference>
<dbReference type="InterPro" id="IPR032963">
    <property type="entry name" value="Gclm"/>
</dbReference>